<dbReference type="SUPFAM" id="SSF82051">
    <property type="entry name" value="Obg GTP-binding protein N-terminal domain"/>
    <property type="match status" value="1"/>
</dbReference>
<protein>
    <recommendedName>
        <fullName evidence="1">Obg domain-containing protein</fullName>
    </recommendedName>
</protein>
<dbReference type="PROSITE" id="PS51883">
    <property type="entry name" value="OBG"/>
    <property type="match status" value="1"/>
</dbReference>
<evidence type="ECO:0000313" key="3">
    <source>
        <dbReference type="Proteomes" id="UP000026962"/>
    </source>
</evidence>
<name>A0A0E0LTH4_ORYPU</name>
<keyword evidence="3" id="KW-1185">Reference proteome</keyword>
<dbReference type="InterPro" id="IPR006169">
    <property type="entry name" value="GTP1_OBG_dom"/>
</dbReference>
<dbReference type="Gramene" id="OPUNC08G08980.1">
    <property type="protein sequence ID" value="OPUNC08G08980.1"/>
    <property type="gene ID" value="OPUNC08G08980"/>
</dbReference>
<feature type="domain" description="Obg" evidence="1">
    <location>
        <begin position="22"/>
        <end position="161"/>
    </location>
</feature>
<dbReference type="eggNOG" id="KOG1489">
    <property type="taxonomic scope" value="Eukaryota"/>
</dbReference>
<dbReference type="Pfam" id="PF01018">
    <property type="entry name" value="GTP1_OBG"/>
    <property type="match status" value="1"/>
</dbReference>
<dbReference type="PANTHER" id="PTHR11702:SF39">
    <property type="entry name" value="GTP-BINDING PROTEIN OBGC2-RELATED"/>
    <property type="match status" value="1"/>
</dbReference>
<evidence type="ECO:0000313" key="2">
    <source>
        <dbReference type="EnsemblPlants" id="OPUNC08G08980.1"/>
    </source>
</evidence>
<dbReference type="GO" id="GO:0005525">
    <property type="term" value="F:GTP binding"/>
    <property type="evidence" value="ECO:0007669"/>
    <property type="project" value="InterPro"/>
</dbReference>
<dbReference type="STRING" id="4537.A0A0E0LTH4"/>
<dbReference type="HOGENOM" id="CLU_1296182_0_0_1"/>
<sequence length="206" mass="21987">MERAAMRRRWLAAAVRDGDGLRQHVRRARRALPPPGSGGAGCSPPESGGGGGNMVVYAGEAEETLLRFHEKAWYCAKRRGNVGFTGTLSSRMHNGFARETLRIPVPVGTVVKLKKAAVLADLAHPGDEVTVARGGQGRISLIDVLSTGGKPWLYHLISCVMLVTRIGAVMKEQVSGDTGSSSTYMQGHSKDTSWMRGRGVLSSFGA</sequence>
<dbReference type="AlphaFoldDB" id="A0A0E0LTH4"/>
<organism evidence="2">
    <name type="scientific">Oryza punctata</name>
    <name type="common">Red rice</name>
    <dbReference type="NCBI Taxonomy" id="4537"/>
    <lineage>
        <taxon>Eukaryota</taxon>
        <taxon>Viridiplantae</taxon>
        <taxon>Streptophyta</taxon>
        <taxon>Embryophyta</taxon>
        <taxon>Tracheophyta</taxon>
        <taxon>Spermatophyta</taxon>
        <taxon>Magnoliopsida</taxon>
        <taxon>Liliopsida</taxon>
        <taxon>Poales</taxon>
        <taxon>Poaceae</taxon>
        <taxon>BOP clade</taxon>
        <taxon>Oryzoideae</taxon>
        <taxon>Oryzeae</taxon>
        <taxon>Oryzinae</taxon>
        <taxon>Oryza</taxon>
    </lineage>
</organism>
<dbReference type="InterPro" id="IPR045086">
    <property type="entry name" value="OBG_GTPase"/>
</dbReference>
<dbReference type="Gene3D" id="2.70.210.12">
    <property type="entry name" value="GTP1/OBG domain"/>
    <property type="match status" value="1"/>
</dbReference>
<dbReference type="InterPro" id="IPR036726">
    <property type="entry name" value="GTP1_OBG_dom_sf"/>
</dbReference>
<dbReference type="GO" id="GO:0042254">
    <property type="term" value="P:ribosome biogenesis"/>
    <property type="evidence" value="ECO:0007669"/>
    <property type="project" value="UniProtKB-UniRule"/>
</dbReference>
<accession>A0A0E0LTH4</accession>
<reference evidence="2" key="1">
    <citation type="submission" date="2015-04" db="UniProtKB">
        <authorList>
            <consortium name="EnsemblPlants"/>
        </authorList>
    </citation>
    <scope>IDENTIFICATION</scope>
</reference>
<reference evidence="2" key="2">
    <citation type="submission" date="2018-05" db="EMBL/GenBank/DDBJ databases">
        <title>OpunRS2 (Oryza punctata Reference Sequence Version 2).</title>
        <authorList>
            <person name="Zhang J."/>
            <person name="Kudrna D."/>
            <person name="Lee S."/>
            <person name="Talag J."/>
            <person name="Welchert J."/>
            <person name="Wing R.A."/>
        </authorList>
    </citation>
    <scope>NUCLEOTIDE SEQUENCE [LARGE SCALE GENOMIC DNA]</scope>
</reference>
<proteinExistence type="predicted"/>
<dbReference type="EnsemblPlants" id="OPUNC08G08980.1">
    <property type="protein sequence ID" value="OPUNC08G08980.1"/>
    <property type="gene ID" value="OPUNC08G08980"/>
</dbReference>
<dbReference type="GO" id="GO:0003924">
    <property type="term" value="F:GTPase activity"/>
    <property type="evidence" value="ECO:0007669"/>
    <property type="project" value="InterPro"/>
</dbReference>
<dbReference type="Proteomes" id="UP000026962">
    <property type="component" value="Chromosome 8"/>
</dbReference>
<dbReference type="PANTHER" id="PTHR11702">
    <property type="entry name" value="DEVELOPMENTALLY REGULATED GTP-BINDING PROTEIN-RELATED"/>
    <property type="match status" value="1"/>
</dbReference>
<evidence type="ECO:0000259" key="1">
    <source>
        <dbReference type="PROSITE" id="PS51883"/>
    </source>
</evidence>
<dbReference type="GO" id="GO:0005739">
    <property type="term" value="C:mitochondrion"/>
    <property type="evidence" value="ECO:0007669"/>
    <property type="project" value="TreeGrafter"/>
</dbReference>